<comment type="caution">
    <text evidence="2">The sequence shown here is derived from an EMBL/GenBank/DDBJ whole genome shotgun (WGS) entry which is preliminary data.</text>
</comment>
<proteinExistence type="predicted"/>
<evidence type="ECO:0000313" key="3">
    <source>
        <dbReference type="Proteomes" id="UP001220964"/>
    </source>
</evidence>
<dbReference type="AlphaFoldDB" id="A0AAE3NMN6"/>
<evidence type="ECO:0000313" key="2">
    <source>
        <dbReference type="EMBL" id="MDF0600708.1"/>
    </source>
</evidence>
<protein>
    <submittedName>
        <fullName evidence="2">DUF2125 domain-containing protein</fullName>
    </submittedName>
</protein>
<dbReference type="Proteomes" id="UP001220964">
    <property type="component" value="Unassembled WGS sequence"/>
</dbReference>
<dbReference type="Pfam" id="PF09898">
    <property type="entry name" value="DUF2125"/>
    <property type="match status" value="1"/>
</dbReference>
<reference evidence="2" key="1">
    <citation type="submission" date="2023-03" db="EMBL/GenBank/DDBJ databases">
        <title>Multiphase analysis and comparison of six strains from genera Psychromarinibacter, Lutimaribacter, and Maritimibacter, including a novel species: Psychromarinibacter sediminicola sp. nov.</title>
        <authorList>
            <person name="Wang Y.-H."/>
            <person name="Ye M.-Q."/>
            <person name="Du Z.-J."/>
        </authorList>
    </citation>
    <scope>NUCLEOTIDE SEQUENCE</scope>
    <source>
        <strain evidence="2">C21-152</strain>
    </source>
</reference>
<keyword evidence="1" id="KW-0732">Signal</keyword>
<dbReference type="RefSeq" id="WP_275566850.1">
    <property type="nucleotide sequence ID" value="NZ_JARGYC010000016.1"/>
</dbReference>
<accession>A0AAE3NMN6</accession>
<dbReference type="EMBL" id="JARGYC010000016">
    <property type="protein sequence ID" value="MDF0600708.1"/>
    <property type="molecule type" value="Genomic_DNA"/>
</dbReference>
<feature type="chain" id="PRO_5042107821" evidence="1">
    <location>
        <begin position="24"/>
        <end position="503"/>
    </location>
</feature>
<feature type="signal peptide" evidence="1">
    <location>
        <begin position="1"/>
        <end position="23"/>
    </location>
</feature>
<name>A0AAE3NMN6_9RHOB</name>
<organism evidence="2 3">
    <name type="scientific">Psychromarinibacter sediminicola</name>
    <dbReference type="NCBI Taxonomy" id="3033385"/>
    <lineage>
        <taxon>Bacteria</taxon>
        <taxon>Pseudomonadati</taxon>
        <taxon>Pseudomonadota</taxon>
        <taxon>Alphaproteobacteria</taxon>
        <taxon>Rhodobacterales</taxon>
        <taxon>Paracoccaceae</taxon>
        <taxon>Psychromarinibacter</taxon>
    </lineage>
</organism>
<evidence type="ECO:0000256" key="1">
    <source>
        <dbReference type="SAM" id="SignalP"/>
    </source>
</evidence>
<dbReference type="InterPro" id="IPR018666">
    <property type="entry name" value="DUF2125"/>
</dbReference>
<keyword evidence="3" id="KW-1185">Reference proteome</keyword>
<gene>
    <name evidence="2" type="ORF">P1J78_08200</name>
</gene>
<sequence length="503" mass="52120">MKHCKTLCATAALFVAFGGPASADVTSAEVWEAWQSAAEEMGQTFTAGSESQDGGTLTVTDLQFGMETTDASASGTIPEIVFTEQGDGTVAIDMSPSYDMTVTVAPEGAEEVEVGVNIATDGLDMVASGTPDAVSYDYVAAGMTASVTELVVDGESLELDTTVELSDLAGSYTVGGDSDMASQFTAASMVLMLHMDEPDGGDGTVDATFDFADLSVKSDGSLAMMAGGVKELAAALGEGMSSQTSVSHGAATYLVDFQDGSDMFHLDGSTDSGLLEIALSADSFSYDIGNTGLDFTVSGSEIPLPQVAVQMGEFGFGLMLPPSASEEPQDFSFGLTMADLSIDEQIWGMIDPQGQLPHDPATLILDVAGQANFLFDLFDPESAGMVEADMPAEIHALDIEELRLAAVGTELTGGGSFTFDMDDMETFDGVPAPTGTLNLRLTGANALLDTLVSMNLLPEDQAMGARMMMGLFARPGDGEDVLVSEIEIDGATGAITANGQRIQ</sequence>